<keyword evidence="4" id="KW-0808">Transferase</keyword>
<dbReference type="GO" id="GO:0061630">
    <property type="term" value="F:ubiquitin protein ligase activity"/>
    <property type="evidence" value="ECO:0007669"/>
    <property type="project" value="UniProtKB-EC"/>
</dbReference>
<dbReference type="PANTHER" id="PTHR46913:SF22">
    <property type="entry name" value="RING-TYPE E3 UBIQUITIN TRANSFERASE"/>
    <property type="match status" value="1"/>
</dbReference>
<keyword evidence="8" id="KW-0862">Zinc</keyword>
<protein>
    <recommendedName>
        <fullName evidence="3">RING-type E3 ubiquitin transferase</fullName>
        <ecNumber evidence="3">2.3.2.27</ecNumber>
    </recommendedName>
</protein>
<evidence type="ECO:0000256" key="8">
    <source>
        <dbReference type="ARBA" id="ARBA00022833"/>
    </source>
</evidence>
<feature type="compositionally biased region" description="Polar residues" evidence="10">
    <location>
        <begin position="112"/>
        <end position="123"/>
    </location>
</feature>
<dbReference type="GO" id="GO:0016567">
    <property type="term" value="P:protein ubiquitination"/>
    <property type="evidence" value="ECO:0007669"/>
    <property type="project" value="InterPro"/>
</dbReference>
<organism evidence="13 14">
    <name type="scientific">Rhynchospora pubera</name>
    <dbReference type="NCBI Taxonomy" id="906938"/>
    <lineage>
        <taxon>Eukaryota</taxon>
        <taxon>Viridiplantae</taxon>
        <taxon>Streptophyta</taxon>
        <taxon>Embryophyta</taxon>
        <taxon>Tracheophyta</taxon>
        <taxon>Spermatophyta</taxon>
        <taxon>Magnoliopsida</taxon>
        <taxon>Liliopsida</taxon>
        <taxon>Poales</taxon>
        <taxon>Cyperaceae</taxon>
        <taxon>Cyperoideae</taxon>
        <taxon>Rhynchosporeae</taxon>
        <taxon>Rhynchospora</taxon>
    </lineage>
</organism>
<evidence type="ECO:0000256" key="1">
    <source>
        <dbReference type="ARBA" id="ARBA00000900"/>
    </source>
</evidence>
<feature type="compositionally biased region" description="Pro residues" evidence="10">
    <location>
        <begin position="1"/>
        <end position="20"/>
    </location>
</feature>
<keyword evidence="5" id="KW-0479">Metal-binding</keyword>
<keyword evidence="11" id="KW-0812">Transmembrane</keyword>
<dbReference type="CDD" id="cd16461">
    <property type="entry name" value="RING-H2_EL5-like"/>
    <property type="match status" value="1"/>
</dbReference>
<evidence type="ECO:0000313" key="14">
    <source>
        <dbReference type="Proteomes" id="UP001140206"/>
    </source>
</evidence>
<evidence type="ECO:0000256" key="3">
    <source>
        <dbReference type="ARBA" id="ARBA00012483"/>
    </source>
</evidence>
<evidence type="ECO:0000256" key="7">
    <source>
        <dbReference type="ARBA" id="ARBA00022786"/>
    </source>
</evidence>
<evidence type="ECO:0000256" key="11">
    <source>
        <dbReference type="SAM" id="Phobius"/>
    </source>
</evidence>
<feature type="region of interest" description="Disordered" evidence="10">
    <location>
        <begin position="1"/>
        <end position="25"/>
    </location>
</feature>
<dbReference type="Pfam" id="PF13639">
    <property type="entry name" value="zf-RING_2"/>
    <property type="match status" value="1"/>
</dbReference>
<feature type="compositionally biased region" description="Low complexity" evidence="10">
    <location>
        <begin position="225"/>
        <end position="246"/>
    </location>
</feature>
<dbReference type="AlphaFoldDB" id="A0AAV8DYK8"/>
<dbReference type="Proteomes" id="UP001140206">
    <property type="component" value="Chromosome 3"/>
</dbReference>
<dbReference type="Gene3D" id="3.30.40.10">
    <property type="entry name" value="Zinc/RING finger domain, C3HC4 (zinc finger)"/>
    <property type="match status" value="1"/>
</dbReference>
<evidence type="ECO:0000256" key="10">
    <source>
        <dbReference type="SAM" id="MobiDB-lite"/>
    </source>
</evidence>
<name>A0AAV8DYK8_9POAL</name>
<feature type="domain" description="RING-type" evidence="12">
    <location>
        <begin position="156"/>
        <end position="198"/>
    </location>
</feature>
<dbReference type="EMBL" id="JAMFTS010000003">
    <property type="protein sequence ID" value="KAJ4771642.1"/>
    <property type="molecule type" value="Genomic_DNA"/>
</dbReference>
<gene>
    <name evidence="13" type="ORF">LUZ62_055899</name>
</gene>
<evidence type="ECO:0000256" key="6">
    <source>
        <dbReference type="ARBA" id="ARBA00022771"/>
    </source>
</evidence>
<dbReference type="PROSITE" id="PS50089">
    <property type="entry name" value="ZF_RING_2"/>
    <property type="match status" value="1"/>
</dbReference>
<dbReference type="SUPFAM" id="SSF57850">
    <property type="entry name" value="RING/U-box"/>
    <property type="match status" value="1"/>
</dbReference>
<proteinExistence type="predicted"/>
<dbReference type="InterPro" id="IPR013083">
    <property type="entry name" value="Znf_RING/FYVE/PHD"/>
</dbReference>
<keyword evidence="7" id="KW-0833">Ubl conjugation pathway</keyword>
<comment type="catalytic activity">
    <reaction evidence="1">
        <text>S-ubiquitinyl-[E2 ubiquitin-conjugating enzyme]-L-cysteine + [acceptor protein]-L-lysine = [E2 ubiquitin-conjugating enzyme]-L-cysteine + N(6)-ubiquitinyl-[acceptor protein]-L-lysine.</text>
        <dbReference type="EC" id="2.3.2.27"/>
    </reaction>
</comment>
<dbReference type="InterPro" id="IPR044600">
    <property type="entry name" value="ATL1/ATL16-like"/>
</dbReference>
<evidence type="ECO:0000313" key="13">
    <source>
        <dbReference type="EMBL" id="KAJ4771642.1"/>
    </source>
</evidence>
<keyword evidence="6 9" id="KW-0863">Zinc-finger</keyword>
<evidence type="ECO:0000259" key="12">
    <source>
        <dbReference type="PROSITE" id="PS50089"/>
    </source>
</evidence>
<feature type="region of interest" description="Disordered" evidence="10">
    <location>
        <begin position="211"/>
        <end position="259"/>
    </location>
</feature>
<dbReference type="EC" id="2.3.2.27" evidence="3"/>
<dbReference type="SMART" id="SM00184">
    <property type="entry name" value="RING"/>
    <property type="match status" value="1"/>
</dbReference>
<evidence type="ECO:0000256" key="9">
    <source>
        <dbReference type="PROSITE-ProRule" id="PRU00175"/>
    </source>
</evidence>
<evidence type="ECO:0000256" key="5">
    <source>
        <dbReference type="ARBA" id="ARBA00022723"/>
    </source>
</evidence>
<keyword evidence="11" id="KW-0472">Membrane</keyword>
<dbReference type="PANTHER" id="PTHR46913">
    <property type="entry name" value="RING-H2 FINGER PROTEIN ATL16"/>
    <property type="match status" value="1"/>
</dbReference>
<accession>A0AAV8DYK8</accession>
<comment type="pathway">
    <text evidence="2">Protein modification; protein ubiquitination.</text>
</comment>
<evidence type="ECO:0000256" key="2">
    <source>
        <dbReference type="ARBA" id="ARBA00004906"/>
    </source>
</evidence>
<reference evidence="13" key="1">
    <citation type="submission" date="2022-08" db="EMBL/GenBank/DDBJ databases">
        <authorList>
            <person name="Marques A."/>
        </authorList>
    </citation>
    <scope>NUCLEOTIDE SEQUENCE</scope>
    <source>
        <strain evidence="13">RhyPub2mFocal</strain>
        <tissue evidence="13">Leaves</tissue>
    </source>
</reference>
<comment type="caution">
    <text evidence="13">The sequence shown here is derived from an EMBL/GenBank/DDBJ whole genome shotgun (WGS) entry which is preliminary data.</text>
</comment>
<feature type="transmembrane region" description="Helical" evidence="11">
    <location>
        <begin position="76"/>
        <end position="96"/>
    </location>
</feature>
<keyword evidence="11" id="KW-1133">Transmembrane helix</keyword>
<dbReference type="InterPro" id="IPR001841">
    <property type="entry name" value="Znf_RING"/>
</dbReference>
<dbReference type="GO" id="GO:0008270">
    <property type="term" value="F:zinc ion binding"/>
    <property type="evidence" value="ECO:0007669"/>
    <property type="project" value="UniProtKB-KW"/>
</dbReference>
<sequence length="314" mass="33836">MATRLPPLPPQPPQPPPSPPQQIIISPPRTCTNGVASCSPLCPNLCSPPSPAAYNYYPDDPSATPGGSSSPALSPLLIALISILAAAFLLVSYYVLSTSSFFRRSRGTGSSDPTVEESQSQAQPLDPNTGLGESLINRIALLKYRKNDGLVVSTDCTVCLEKFNEGESLRLLPECTHAFHVDCIDKWLEAHSNCPICRTGVISVPQPVQARVVPRVQPQERENRGSNNGNGNNNGNNTNTNVQNGDGNREISNSNPSLIREERRGGGLVVIVDPGTVGRVQEIIEVGNDSIRPVSRQPMLYGRELKPVKSNLMR</sequence>
<feature type="region of interest" description="Disordered" evidence="10">
    <location>
        <begin position="103"/>
        <end position="129"/>
    </location>
</feature>
<evidence type="ECO:0000256" key="4">
    <source>
        <dbReference type="ARBA" id="ARBA00022679"/>
    </source>
</evidence>
<keyword evidence="14" id="KW-1185">Reference proteome</keyword>